<sequence>MLQPNVSQRAKPCTPARCEKCLVKAIRLTLICHALTQAQKNGRLHHTDDGILPLARQADADRSGVQLLSAPERRACETAAWLTGAVQVEPGLADCDLGRWQGLSLKQLQAEQPQALAEWLRDPASAVHGGESFAALCQRLAAWLAAFDRPGDWLAVTHPMVIRAMLVQVLGCPMSAGQRIDVLPLSRLELSFTGQWRLRLG</sequence>
<dbReference type="InterPro" id="IPR013078">
    <property type="entry name" value="His_Pase_superF_clade-1"/>
</dbReference>
<proteinExistence type="predicted"/>
<dbReference type="SUPFAM" id="SSF53254">
    <property type="entry name" value="Phosphoglycerate mutase-like"/>
    <property type="match status" value="1"/>
</dbReference>
<protein>
    <submittedName>
        <fullName evidence="1">Phosphoglycerate mutase</fullName>
    </submittedName>
</protein>
<dbReference type="KEGG" id="ppf:Pput_3495"/>
<dbReference type="HOGENOM" id="CLU_033323_6_0_6"/>
<dbReference type="eggNOG" id="COG0406">
    <property type="taxonomic scope" value="Bacteria"/>
</dbReference>
<dbReference type="EMBL" id="CP000712">
    <property type="protein sequence ID" value="ABQ79621.1"/>
    <property type="molecule type" value="Genomic_DNA"/>
</dbReference>
<dbReference type="InterPro" id="IPR029033">
    <property type="entry name" value="His_PPase_superfam"/>
</dbReference>
<gene>
    <name evidence="1" type="ordered locus">Pput_3495</name>
</gene>
<reference evidence="1" key="1">
    <citation type="submission" date="2007-05" db="EMBL/GenBank/DDBJ databases">
        <title>Complete sequence of Pseudomonas putida F1.</title>
        <authorList>
            <consortium name="US DOE Joint Genome Institute"/>
            <person name="Copeland A."/>
            <person name="Lucas S."/>
            <person name="Lapidus A."/>
            <person name="Barry K."/>
            <person name="Detter J.C."/>
            <person name="Glavina del Rio T."/>
            <person name="Hammon N."/>
            <person name="Israni S."/>
            <person name="Dalin E."/>
            <person name="Tice H."/>
            <person name="Pitluck S."/>
            <person name="Chain P."/>
            <person name="Malfatti S."/>
            <person name="Shin M."/>
            <person name="Vergez L."/>
            <person name="Schmutz J."/>
            <person name="Larimer F."/>
            <person name="Land M."/>
            <person name="Hauser L."/>
            <person name="Kyrpides N."/>
            <person name="Lykidis A."/>
            <person name="Parales R."/>
            <person name="Richardson P."/>
        </authorList>
    </citation>
    <scope>NUCLEOTIDE SEQUENCE [LARGE SCALE GENOMIC DNA]</scope>
    <source>
        <strain evidence="1">F1</strain>
    </source>
</reference>
<dbReference type="Pfam" id="PF00300">
    <property type="entry name" value="His_Phos_1"/>
    <property type="match status" value="1"/>
</dbReference>
<name>A5W661_PSEP1</name>
<evidence type="ECO:0000313" key="1">
    <source>
        <dbReference type="EMBL" id="ABQ79621.1"/>
    </source>
</evidence>
<organism evidence="1">
    <name type="scientific">Pseudomonas putida (strain ATCC 700007 / DSM 6899 / JCM 31910 / BCRC 17059 / LMG 24140 / F1)</name>
    <dbReference type="NCBI Taxonomy" id="351746"/>
    <lineage>
        <taxon>Bacteria</taxon>
        <taxon>Pseudomonadati</taxon>
        <taxon>Pseudomonadota</taxon>
        <taxon>Gammaproteobacteria</taxon>
        <taxon>Pseudomonadales</taxon>
        <taxon>Pseudomonadaceae</taxon>
        <taxon>Pseudomonas</taxon>
    </lineage>
</organism>
<dbReference type="SMART" id="SM00855">
    <property type="entry name" value="PGAM"/>
    <property type="match status" value="1"/>
</dbReference>
<accession>A5W661</accession>
<dbReference type="AlphaFoldDB" id="A5W661"/>
<dbReference type="Gene3D" id="3.40.50.1240">
    <property type="entry name" value="Phosphoglycerate mutase-like"/>
    <property type="match status" value="1"/>
</dbReference>